<evidence type="ECO:0000256" key="1">
    <source>
        <dbReference type="ARBA" id="ARBA00004141"/>
    </source>
</evidence>
<dbReference type="RefSeq" id="WP_093655151.1">
    <property type="nucleotide sequence ID" value="NZ_FNHI01000009.1"/>
</dbReference>
<evidence type="ECO:0000256" key="6">
    <source>
        <dbReference type="SAM" id="SignalP"/>
    </source>
</evidence>
<keyword evidence="6" id="KW-0732">Signal</keyword>
<keyword evidence="2 5" id="KW-0812">Transmembrane</keyword>
<comment type="subcellular location">
    <subcellularLocation>
        <location evidence="1">Membrane</location>
        <topology evidence="1">Multi-pass membrane protein</topology>
    </subcellularLocation>
</comment>
<feature type="transmembrane region" description="Helical" evidence="5">
    <location>
        <begin position="69"/>
        <end position="87"/>
    </location>
</feature>
<evidence type="ECO:0000313" key="8">
    <source>
        <dbReference type="Proteomes" id="UP000199063"/>
    </source>
</evidence>
<name>A0A1G9U1P7_9ACTN</name>
<dbReference type="GeneID" id="40830458"/>
<dbReference type="EMBL" id="FNHI01000009">
    <property type="protein sequence ID" value="SDM53475.1"/>
    <property type="molecule type" value="Genomic_DNA"/>
</dbReference>
<evidence type="ECO:0000256" key="2">
    <source>
        <dbReference type="ARBA" id="ARBA00022692"/>
    </source>
</evidence>
<gene>
    <name evidence="7" type="ORF">SAMN05444921_109222</name>
</gene>
<dbReference type="InterPro" id="IPR032808">
    <property type="entry name" value="DoxX"/>
</dbReference>
<accession>A0A1G9U1P7</accession>
<keyword evidence="8" id="KW-1185">Reference proteome</keyword>
<reference evidence="8" key="1">
    <citation type="submission" date="2016-10" db="EMBL/GenBank/DDBJ databases">
        <authorList>
            <person name="Varghese N."/>
            <person name="Submissions S."/>
        </authorList>
    </citation>
    <scope>NUCLEOTIDE SEQUENCE [LARGE SCALE GENOMIC DNA]</scope>
    <source>
        <strain evidence="8">CGMCC 4.7042</strain>
    </source>
</reference>
<dbReference type="AlphaFoldDB" id="A0A1G9U1P7"/>
<protein>
    <submittedName>
        <fullName evidence="7">DoxX-like family protein</fullName>
    </submittedName>
</protein>
<keyword evidence="3 5" id="KW-1133">Transmembrane helix</keyword>
<dbReference type="OrthoDB" id="10008025at2"/>
<feature type="chain" id="PRO_5039023624" evidence="6">
    <location>
        <begin position="20"/>
        <end position="117"/>
    </location>
</feature>
<dbReference type="Proteomes" id="UP000199063">
    <property type="component" value="Unassembled WGS sequence"/>
</dbReference>
<feature type="signal peptide" evidence="6">
    <location>
        <begin position="1"/>
        <end position="19"/>
    </location>
</feature>
<feature type="transmembrane region" description="Helical" evidence="5">
    <location>
        <begin position="93"/>
        <end position="115"/>
    </location>
</feature>
<keyword evidence="4 5" id="KW-0472">Membrane</keyword>
<dbReference type="Pfam" id="PF13564">
    <property type="entry name" value="DoxX_2"/>
    <property type="match status" value="1"/>
</dbReference>
<evidence type="ECO:0000256" key="3">
    <source>
        <dbReference type="ARBA" id="ARBA00022989"/>
    </source>
</evidence>
<proteinExistence type="predicted"/>
<dbReference type="GO" id="GO:0016020">
    <property type="term" value="C:membrane"/>
    <property type="evidence" value="ECO:0007669"/>
    <property type="project" value="UniProtKB-SubCell"/>
</dbReference>
<dbReference type="STRING" id="1196353.SAMN05444921_109222"/>
<evidence type="ECO:0000256" key="4">
    <source>
        <dbReference type="ARBA" id="ARBA00023136"/>
    </source>
</evidence>
<organism evidence="7 8">
    <name type="scientific">Streptomyces wuyuanensis</name>
    <dbReference type="NCBI Taxonomy" id="1196353"/>
    <lineage>
        <taxon>Bacteria</taxon>
        <taxon>Bacillati</taxon>
        <taxon>Actinomycetota</taxon>
        <taxon>Actinomycetes</taxon>
        <taxon>Kitasatosporales</taxon>
        <taxon>Streptomycetaceae</taxon>
        <taxon>Streptomyces</taxon>
    </lineage>
</organism>
<evidence type="ECO:0000256" key="5">
    <source>
        <dbReference type="SAM" id="Phobius"/>
    </source>
</evidence>
<evidence type="ECO:0000313" key="7">
    <source>
        <dbReference type="EMBL" id="SDM53475.1"/>
    </source>
</evidence>
<feature type="transmembrane region" description="Helical" evidence="5">
    <location>
        <begin position="43"/>
        <end position="62"/>
    </location>
</feature>
<sequence>MTLTTALLSCALAAFMTFAGAPKLAGGPKTRLMAGHLRVPAGMLRLIGLAEVAAAIGLIAGLAANGLGIAAAGCLVVLMTGGVLAHLRVKDPFAAAVPALASAVAAAAVVILHIAGK</sequence>